<name>A0ABU6JHJ0_9BURK</name>
<gene>
    <name evidence="2" type="ORF">RY831_25690</name>
</gene>
<sequence length="259" mass="28109">MNLLLRLLLHLLRHLAPLAAVAIGAGIGAAADARAVEGTAGGTAGAMPNADWMSYRDAYRTMIRFEKYGKPKQLIQSHFRVVPKEEGASLDGVRLSLASPSGSLNLLLDGAGRAVFPFLKSAFDDNARLQLNRSGNRYTMQQAISIIPRADGIYEAAELHAACEQALAFLRDIGRPGMRDKKCVGVRFAYPRQVEDPALSVRGGDPGHAVLPVEYAPAFAGDAGPVFKTVTYRFKPRTDKLQEQVHAQQRPLAITAEFE</sequence>
<evidence type="ECO:0000313" key="2">
    <source>
        <dbReference type="EMBL" id="MEC4722564.1"/>
    </source>
</evidence>
<feature type="signal peptide" evidence="1">
    <location>
        <begin position="1"/>
        <end position="22"/>
    </location>
</feature>
<comment type="caution">
    <text evidence="2">The sequence shown here is derived from an EMBL/GenBank/DDBJ whole genome shotgun (WGS) entry which is preliminary data.</text>
</comment>
<protein>
    <recommendedName>
        <fullName evidence="4">DUF1571 domain-containing protein</fullName>
    </recommendedName>
</protein>
<feature type="chain" id="PRO_5045726365" description="DUF1571 domain-containing protein" evidence="1">
    <location>
        <begin position="23"/>
        <end position="259"/>
    </location>
</feature>
<keyword evidence="1" id="KW-0732">Signal</keyword>
<reference evidence="2 3" key="1">
    <citation type="submission" date="2023-10" db="EMBL/GenBank/DDBJ databases">
        <title>Noviherbaspirillum sp. CPCC 100848 genome assembly.</title>
        <authorList>
            <person name="Li X.Y."/>
            <person name="Fang X.M."/>
        </authorList>
    </citation>
    <scope>NUCLEOTIDE SEQUENCE [LARGE SCALE GENOMIC DNA]</scope>
    <source>
        <strain evidence="2 3">CPCC 100848</strain>
    </source>
</reference>
<organism evidence="2 3">
    <name type="scientific">Noviherbaspirillum album</name>
    <dbReference type="NCBI Taxonomy" id="3080276"/>
    <lineage>
        <taxon>Bacteria</taxon>
        <taxon>Pseudomonadati</taxon>
        <taxon>Pseudomonadota</taxon>
        <taxon>Betaproteobacteria</taxon>
        <taxon>Burkholderiales</taxon>
        <taxon>Oxalobacteraceae</taxon>
        <taxon>Noviherbaspirillum</taxon>
    </lineage>
</organism>
<dbReference type="EMBL" id="JAWIIV010000032">
    <property type="protein sequence ID" value="MEC4722564.1"/>
    <property type="molecule type" value="Genomic_DNA"/>
</dbReference>
<accession>A0ABU6JHJ0</accession>
<evidence type="ECO:0000313" key="3">
    <source>
        <dbReference type="Proteomes" id="UP001352263"/>
    </source>
</evidence>
<proteinExistence type="predicted"/>
<keyword evidence="3" id="KW-1185">Reference proteome</keyword>
<evidence type="ECO:0000256" key="1">
    <source>
        <dbReference type="SAM" id="SignalP"/>
    </source>
</evidence>
<evidence type="ECO:0008006" key="4">
    <source>
        <dbReference type="Google" id="ProtNLM"/>
    </source>
</evidence>
<dbReference type="RefSeq" id="WP_326509235.1">
    <property type="nucleotide sequence ID" value="NZ_JAWIIV010000032.1"/>
</dbReference>
<dbReference type="Proteomes" id="UP001352263">
    <property type="component" value="Unassembled WGS sequence"/>
</dbReference>